<sequence length="48" mass="5523">MRLVDLLEDSQHVIPHHLHGRDVKTLVGSMDEAERRAKANHVDAWILL</sequence>
<gene>
    <name evidence="1" type="ORF">EVA_08948</name>
</gene>
<dbReference type="AlphaFoldDB" id="J9CRX0"/>
<protein>
    <submittedName>
        <fullName evidence="1">Uncharacterized protein</fullName>
    </submittedName>
</protein>
<comment type="caution">
    <text evidence="1">The sequence shown here is derived from an EMBL/GenBank/DDBJ whole genome shotgun (WGS) entry which is preliminary data.</text>
</comment>
<dbReference type="EMBL" id="AMCI01002352">
    <property type="protein sequence ID" value="EJX02946.1"/>
    <property type="molecule type" value="Genomic_DNA"/>
</dbReference>
<organism evidence="1">
    <name type="scientific">gut metagenome</name>
    <dbReference type="NCBI Taxonomy" id="749906"/>
    <lineage>
        <taxon>unclassified sequences</taxon>
        <taxon>metagenomes</taxon>
        <taxon>organismal metagenomes</taxon>
    </lineage>
</organism>
<name>J9CRX0_9ZZZZ</name>
<proteinExistence type="predicted"/>
<accession>J9CRX0</accession>
<evidence type="ECO:0000313" key="1">
    <source>
        <dbReference type="EMBL" id="EJX02946.1"/>
    </source>
</evidence>
<reference evidence="1" key="1">
    <citation type="journal article" date="2012" name="PLoS ONE">
        <title>Gene sets for utilization of primary and secondary nutrition supplies in the distal gut of endangered iberian lynx.</title>
        <authorList>
            <person name="Alcaide M."/>
            <person name="Messina E."/>
            <person name="Richter M."/>
            <person name="Bargiela R."/>
            <person name="Peplies J."/>
            <person name="Huws S.A."/>
            <person name="Newbold C.J."/>
            <person name="Golyshin P.N."/>
            <person name="Simon M.A."/>
            <person name="Lopez G."/>
            <person name="Yakimov M.M."/>
            <person name="Ferrer M."/>
        </authorList>
    </citation>
    <scope>NUCLEOTIDE SEQUENCE</scope>
</reference>